<protein>
    <submittedName>
        <fullName evidence="2">Uncharacterized protein</fullName>
    </submittedName>
</protein>
<proteinExistence type="predicted"/>
<comment type="caution">
    <text evidence="2">The sequence shown here is derived from an EMBL/GenBank/DDBJ whole genome shotgun (WGS) entry which is preliminary data.</text>
</comment>
<reference evidence="2 3" key="1">
    <citation type="submission" date="2016-07" db="EMBL/GenBank/DDBJ databases">
        <title>Pervasive Adenine N6-methylation of Active Genes in Fungi.</title>
        <authorList>
            <consortium name="DOE Joint Genome Institute"/>
            <person name="Mondo S.J."/>
            <person name="Dannebaum R.O."/>
            <person name="Kuo R.C."/>
            <person name="Labutti K."/>
            <person name="Haridas S."/>
            <person name="Kuo A."/>
            <person name="Salamov A."/>
            <person name="Ahrendt S.R."/>
            <person name="Lipzen A."/>
            <person name="Sullivan W."/>
            <person name="Andreopoulos W.B."/>
            <person name="Clum A."/>
            <person name="Lindquist E."/>
            <person name="Daum C."/>
            <person name="Ramamoorthy G.K."/>
            <person name="Gryganskyi A."/>
            <person name="Culley D."/>
            <person name="Magnuson J.K."/>
            <person name="James T.Y."/>
            <person name="O'Malley M.A."/>
            <person name="Stajich J.E."/>
            <person name="Spatafora J.W."/>
            <person name="Visel A."/>
            <person name="Grigoriev I.V."/>
        </authorList>
    </citation>
    <scope>NUCLEOTIDE SEQUENCE [LARGE SCALE GENOMIC DNA]</scope>
    <source>
        <strain evidence="2 3">JEL800</strain>
    </source>
</reference>
<feature type="transmembrane region" description="Helical" evidence="1">
    <location>
        <begin position="550"/>
        <end position="573"/>
    </location>
</feature>
<gene>
    <name evidence="2" type="ORF">BCR33DRAFT_724870</name>
</gene>
<name>A0A1Y2B232_9FUNG</name>
<keyword evidence="1" id="KW-0472">Membrane</keyword>
<evidence type="ECO:0000313" key="2">
    <source>
        <dbReference type="EMBL" id="ORY28898.1"/>
    </source>
</evidence>
<keyword evidence="1" id="KW-0812">Transmembrane</keyword>
<keyword evidence="1" id="KW-1133">Transmembrane helix</keyword>
<dbReference type="EMBL" id="MCGO01000091">
    <property type="protein sequence ID" value="ORY28898.1"/>
    <property type="molecule type" value="Genomic_DNA"/>
</dbReference>
<organism evidence="2 3">
    <name type="scientific">Rhizoclosmatium globosum</name>
    <dbReference type="NCBI Taxonomy" id="329046"/>
    <lineage>
        <taxon>Eukaryota</taxon>
        <taxon>Fungi</taxon>
        <taxon>Fungi incertae sedis</taxon>
        <taxon>Chytridiomycota</taxon>
        <taxon>Chytridiomycota incertae sedis</taxon>
        <taxon>Chytridiomycetes</taxon>
        <taxon>Chytridiales</taxon>
        <taxon>Chytriomycetaceae</taxon>
        <taxon>Rhizoclosmatium</taxon>
    </lineage>
</organism>
<keyword evidence="3" id="KW-1185">Reference proteome</keyword>
<dbReference type="OrthoDB" id="2182225at2759"/>
<sequence>MPGYTGAVVTDGCPAVPNAGALPTTAVDVMLPKVQTVALNGGQAQIIYSVPNYGQTLSFLPASYTYTTTVNGAATTISASACVPTISAWGYTYQPTGFTATATTTVVGGTTYSYNQPITTASGASVTGCFVTAYINENAGCFSTFTTTSTSTINGVAATFTPVNAYGAIDLQAQTLGKDTSNSPVMLEANDLYPISEFYPYKASTVTLSATGIDTTLGITLISEDFFITTSTATGGSGTLKFVLQVTPSDTNYIVASLTLTKAGTAIGNTPSYITSGGTVANRWLFDGIPQDCGAAVTYIATAKICRGSTATGATPSQNGQCIQSALQTSGGQADATFTVISTSNIVADKCQMSVSVGAIADLSVTIQDVTSPNPASPALFATDTWQITINSPTLQNGGQYIYVTGVTINDGTTTLTLSETCFTEVFSGYGVNSFSLPANIINPVKTDGTTIGGYADLPSATKQLCSGAADATKYPGILLSGKTTSFKYTFTFSLQFDQTVPQTVPGSANRRDDNTTSSLPKIVRTASLTAVVRVDTTNGGGKTLNATEIGAIGVGVAGAIVAVCAVALVVVWNRRRNIAKRELSSKTELASDLAVDGKVGEEN</sequence>
<evidence type="ECO:0000313" key="3">
    <source>
        <dbReference type="Proteomes" id="UP000193642"/>
    </source>
</evidence>
<evidence type="ECO:0000256" key="1">
    <source>
        <dbReference type="SAM" id="Phobius"/>
    </source>
</evidence>
<accession>A0A1Y2B232</accession>
<dbReference type="Proteomes" id="UP000193642">
    <property type="component" value="Unassembled WGS sequence"/>
</dbReference>
<dbReference type="AlphaFoldDB" id="A0A1Y2B232"/>